<dbReference type="HOGENOM" id="CLU_122830_0_0_5"/>
<organism evidence="2 3">
    <name type="scientific">Rubellimicrobium mesophilum DSM 19309</name>
    <dbReference type="NCBI Taxonomy" id="442562"/>
    <lineage>
        <taxon>Bacteria</taxon>
        <taxon>Pseudomonadati</taxon>
        <taxon>Pseudomonadota</taxon>
        <taxon>Alphaproteobacteria</taxon>
        <taxon>Rhodobacterales</taxon>
        <taxon>Roseobacteraceae</taxon>
        <taxon>Rubellimicrobium</taxon>
    </lineage>
</organism>
<dbReference type="AlphaFoldDB" id="A0A017HPK7"/>
<dbReference type="EMBL" id="AOSK01000068">
    <property type="protein sequence ID" value="EYD75699.1"/>
    <property type="molecule type" value="Genomic_DNA"/>
</dbReference>
<reference evidence="2 3" key="1">
    <citation type="submission" date="2013-02" db="EMBL/GenBank/DDBJ databases">
        <authorList>
            <person name="Fiebig A."/>
            <person name="Goeker M."/>
            <person name="Klenk H.-P.P."/>
        </authorList>
    </citation>
    <scope>NUCLEOTIDE SEQUENCE [LARGE SCALE GENOMIC DNA]</scope>
    <source>
        <strain evidence="2 3">DSM 19309</strain>
    </source>
</reference>
<evidence type="ECO:0000313" key="2">
    <source>
        <dbReference type="EMBL" id="EYD75699.1"/>
    </source>
</evidence>
<comment type="caution">
    <text evidence="2">The sequence shown here is derived from an EMBL/GenBank/DDBJ whole genome shotgun (WGS) entry which is preliminary data.</text>
</comment>
<feature type="chain" id="PRO_5001496196" evidence="1">
    <location>
        <begin position="20"/>
        <end position="134"/>
    </location>
</feature>
<feature type="signal peptide" evidence="1">
    <location>
        <begin position="1"/>
        <end position="19"/>
    </location>
</feature>
<dbReference type="PATRIC" id="fig|442562.3.peg.2741"/>
<name>A0A017HPK7_9RHOB</name>
<proteinExistence type="predicted"/>
<evidence type="ECO:0000256" key="1">
    <source>
        <dbReference type="SAM" id="SignalP"/>
    </source>
</evidence>
<gene>
    <name evidence="2" type="ORF">Rumeso_02786</name>
</gene>
<protein>
    <submittedName>
        <fullName evidence="2">Uncharacterized protein</fullName>
    </submittedName>
</protein>
<dbReference type="RefSeq" id="WP_037279293.1">
    <property type="nucleotide sequence ID" value="NZ_KK088560.1"/>
</dbReference>
<dbReference type="OrthoDB" id="7948811at2"/>
<keyword evidence="1" id="KW-0732">Signal</keyword>
<evidence type="ECO:0000313" key="3">
    <source>
        <dbReference type="Proteomes" id="UP000019666"/>
    </source>
</evidence>
<dbReference type="Proteomes" id="UP000019666">
    <property type="component" value="Unassembled WGS sequence"/>
</dbReference>
<sequence length="134" mass="13525">MRALSLSLALGALPLAALADGGVAVPLADVSGLSPAQAEELLTALVTANVVSSNCPGFGITDGEWTLITGTADRLAYEELGLSVDDYDARFYGPAFALLDQPGTCEAEGPKVRGIVQLLVDMGGSPVPVGPAKG</sequence>
<keyword evidence="3" id="KW-1185">Reference proteome</keyword>
<accession>A0A017HPK7</accession>